<comment type="similarity">
    <text evidence="1">Belongs to the NSE1 family.</text>
</comment>
<feature type="compositionally biased region" description="Gly residues" evidence="2">
    <location>
        <begin position="12"/>
        <end position="34"/>
    </location>
</feature>
<comment type="caution">
    <text evidence="3">The sequence shown here is derived from an EMBL/GenBank/DDBJ whole genome shotgun (WGS) entry which is preliminary data.</text>
</comment>
<keyword evidence="1" id="KW-0862">Zinc</keyword>
<keyword evidence="4" id="KW-1185">Reference proteome</keyword>
<dbReference type="PANTHER" id="PTHR20973">
    <property type="entry name" value="NON-SMC ELEMENT 1-RELATED"/>
    <property type="match status" value="1"/>
</dbReference>
<dbReference type="Pfam" id="PF07574">
    <property type="entry name" value="SMC_Nse1"/>
    <property type="match status" value="1"/>
</dbReference>
<dbReference type="FunCoup" id="A0A2V0NUN7">
    <property type="interactions" value="234"/>
</dbReference>
<keyword evidence="1" id="KW-0539">Nucleus</keyword>
<keyword evidence="1" id="KW-0863">Zinc-finger</keyword>
<dbReference type="EMBL" id="BDRX01000021">
    <property type="protein sequence ID" value="GBF91049.1"/>
    <property type="molecule type" value="Genomic_DNA"/>
</dbReference>
<evidence type="ECO:0000313" key="4">
    <source>
        <dbReference type="Proteomes" id="UP000247498"/>
    </source>
</evidence>
<protein>
    <recommendedName>
        <fullName evidence="1">Non-structural maintenance of chromosomes element 1 homolog</fullName>
        <ecNumber evidence="1">2.3.2.27</ecNumber>
    </recommendedName>
</protein>
<keyword evidence="1" id="KW-0227">DNA damage</keyword>
<comment type="subunit">
    <text evidence="1">Component of the Smc5-Smc6 complex.</text>
</comment>
<sequence>MPSQRRREGQDPGEGPGPSGRGGAGGGGGGGGAQAGVVQPVHRFALAQHLMKHGYMTEAKAKEAFERLTGSDSDSLFRRLLSDQNREMAPLNLQVRTLKYPVDEQRYVGFVNTHADAPSKLGTRYTVQEREFFRMVMETIALDEAARDGVGSASSIHLLNMEVRPPTATQQQDADAAGVSQAPAAAAAAAAVRMTKTAKEAALGKLVADGWLKHSRGSGAYCLGVRTFLELGATLLDLPDLPDDTRAAWQDLM</sequence>
<keyword evidence="1" id="KW-0234">DNA repair</keyword>
<dbReference type="GO" id="GO:0000724">
    <property type="term" value="P:double-strand break repair via homologous recombination"/>
    <property type="evidence" value="ECO:0007669"/>
    <property type="project" value="TreeGrafter"/>
</dbReference>
<comment type="catalytic activity">
    <reaction evidence="1">
        <text>S-ubiquitinyl-[E2 ubiquitin-conjugating enzyme]-L-cysteine + [acceptor protein]-L-lysine = [E2 ubiquitin-conjugating enzyme]-L-cysteine + N(6)-ubiquitinyl-[acceptor protein]-L-lysine.</text>
        <dbReference type="EC" id="2.3.2.27"/>
    </reaction>
</comment>
<keyword evidence="1" id="KW-0233">DNA recombination</keyword>
<dbReference type="PANTHER" id="PTHR20973:SF0">
    <property type="entry name" value="NON-STRUCTURAL MAINTENANCE OF CHROMOSOMES ELEMENT 1 HOMOLOG"/>
    <property type="match status" value="1"/>
</dbReference>
<dbReference type="InterPro" id="IPR036388">
    <property type="entry name" value="WH-like_DNA-bd_sf"/>
</dbReference>
<dbReference type="GO" id="GO:0005634">
    <property type="term" value="C:nucleus"/>
    <property type="evidence" value="ECO:0007669"/>
    <property type="project" value="UniProtKB-SubCell"/>
</dbReference>
<dbReference type="Gene3D" id="3.90.1150.220">
    <property type="match status" value="1"/>
</dbReference>
<dbReference type="Proteomes" id="UP000247498">
    <property type="component" value="Unassembled WGS sequence"/>
</dbReference>
<dbReference type="GO" id="GO:0030915">
    <property type="term" value="C:Smc5-Smc6 complex"/>
    <property type="evidence" value="ECO:0007669"/>
    <property type="project" value="UniProtKB-UniRule"/>
</dbReference>
<dbReference type="EC" id="2.3.2.27" evidence="1"/>
<dbReference type="InParanoid" id="A0A2V0NUN7"/>
<dbReference type="InterPro" id="IPR011513">
    <property type="entry name" value="Nse1"/>
</dbReference>
<reference evidence="3 4" key="1">
    <citation type="journal article" date="2018" name="Sci. Rep.">
        <title>Raphidocelis subcapitata (=Pseudokirchneriella subcapitata) provides an insight into genome evolution and environmental adaptations in the Sphaeropleales.</title>
        <authorList>
            <person name="Suzuki S."/>
            <person name="Yamaguchi H."/>
            <person name="Nakajima N."/>
            <person name="Kawachi M."/>
        </authorList>
    </citation>
    <scope>NUCLEOTIDE SEQUENCE [LARGE SCALE GENOMIC DNA]</scope>
    <source>
        <strain evidence="3 4">NIES-35</strain>
    </source>
</reference>
<gene>
    <name evidence="3" type="ORF">Rsub_03905</name>
</gene>
<feature type="compositionally biased region" description="Basic and acidic residues" evidence="2">
    <location>
        <begin position="1"/>
        <end position="10"/>
    </location>
</feature>
<accession>A0A2V0NUN7</accession>
<evidence type="ECO:0000256" key="2">
    <source>
        <dbReference type="SAM" id="MobiDB-lite"/>
    </source>
</evidence>
<dbReference type="GO" id="GO:0061630">
    <property type="term" value="F:ubiquitin protein ligase activity"/>
    <property type="evidence" value="ECO:0007669"/>
    <property type="project" value="UniProtKB-EC"/>
</dbReference>
<name>A0A2V0NUN7_9CHLO</name>
<evidence type="ECO:0000313" key="3">
    <source>
        <dbReference type="EMBL" id="GBF91049.1"/>
    </source>
</evidence>
<dbReference type="Gene3D" id="1.10.10.10">
    <property type="entry name" value="Winged helix-like DNA-binding domain superfamily/Winged helix DNA-binding domain"/>
    <property type="match status" value="1"/>
</dbReference>
<proteinExistence type="inferred from homology"/>
<feature type="region of interest" description="Disordered" evidence="2">
    <location>
        <begin position="1"/>
        <end position="36"/>
    </location>
</feature>
<dbReference type="OrthoDB" id="185455at2759"/>
<dbReference type="STRING" id="307507.A0A2V0NUN7"/>
<evidence type="ECO:0000256" key="1">
    <source>
        <dbReference type="RuleBase" id="RU368018"/>
    </source>
</evidence>
<comment type="subcellular location">
    <subcellularLocation>
        <location evidence="1">Nucleus</location>
    </subcellularLocation>
</comment>
<keyword evidence="1" id="KW-0833">Ubl conjugation pathway</keyword>
<keyword evidence="1" id="KW-0808">Transferase</keyword>
<keyword evidence="1" id="KW-0479">Metal-binding</keyword>
<dbReference type="GO" id="GO:0008270">
    <property type="term" value="F:zinc ion binding"/>
    <property type="evidence" value="ECO:0007669"/>
    <property type="project" value="UniProtKB-KW"/>
</dbReference>
<organism evidence="3 4">
    <name type="scientific">Raphidocelis subcapitata</name>
    <dbReference type="NCBI Taxonomy" id="307507"/>
    <lineage>
        <taxon>Eukaryota</taxon>
        <taxon>Viridiplantae</taxon>
        <taxon>Chlorophyta</taxon>
        <taxon>core chlorophytes</taxon>
        <taxon>Chlorophyceae</taxon>
        <taxon>CS clade</taxon>
        <taxon>Sphaeropleales</taxon>
        <taxon>Selenastraceae</taxon>
        <taxon>Raphidocelis</taxon>
    </lineage>
</organism>
<dbReference type="AlphaFoldDB" id="A0A2V0NUN7"/>